<sequence length="109" mass="12401">MINRPSDCMDTLKKDTEGVTSIENPDGIKQVYVKEEKVEMITETTHVPLGPYLPNNPMGREFVSQKIGYFCSLCNAIYVTEDEARNEHCSSHSHYEKLKAYMEQKGNPA</sequence>
<accession>A0A9D3MNR9</accession>
<evidence type="ECO:0000313" key="2">
    <source>
        <dbReference type="EMBL" id="KAG5852242.1"/>
    </source>
</evidence>
<feature type="domain" description="U1-type" evidence="1">
    <location>
        <begin position="66"/>
        <end position="101"/>
    </location>
</feature>
<evidence type="ECO:0000313" key="3">
    <source>
        <dbReference type="Proteomes" id="UP001044222"/>
    </source>
</evidence>
<name>A0A9D3MNR9_ANGAN</name>
<dbReference type="EMBL" id="JAFIRN010000003">
    <property type="protein sequence ID" value="KAG5852242.1"/>
    <property type="molecule type" value="Genomic_DNA"/>
</dbReference>
<dbReference type="SMART" id="SM00451">
    <property type="entry name" value="ZnF_U1"/>
    <property type="match status" value="1"/>
</dbReference>
<comment type="caution">
    <text evidence="2">The sequence shown here is derived from an EMBL/GenBank/DDBJ whole genome shotgun (WGS) entry which is preliminary data.</text>
</comment>
<reference evidence="2" key="1">
    <citation type="submission" date="2021-01" db="EMBL/GenBank/DDBJ databases">
        <title>A chromosome-scale assembly of European eel, Anguilla anguilla.</title>
        <authorList>
            <person name="Henkel C."/>
            <person name="Jong-Raadsen S.A."/>
            <person name="Dufour S."/>
            <person name="Weltzien F.-A."/>
            <person name="Palstra A.P."/>
            <person name="Pelster B."/>
            <person name="Spaink H.P."/>
            <person name="Van Den Thillart G.E."/>
            <person name="Jansen H."/>
            <person name="Zahm M."/>
            <person name="Klopp C."/>
            <person name="Cedric C."/>
            <person name="Louis A."/>
            <person name="Berthelot C."/>
            <person name="Parey E."/>
            <person name="Roest Crollius H."/>
            <person name="Montfort J."/>
            <person name="Robinson-Rechavi M."/>
            <person name="Bucao C."/>
            <person name="Bouchez O."/>
            <person name="Gislard M."/>
            <person name="Lluch J."/>
            <person name="Milhes M."/>
            <person name="Lampietro C."/>
            <person name="Lopez Roques C."/>
            <person name="Donnadieu C."/>
            <person name="Braasch I."/>
            <person name="Desvignes T."/>
            <person name="Postlethwait J."/>
            <person name="Bobe J."/>
            <person name="Guiguen Y."/>
            <person name="Dirks R."/>
        </authorList>
    </citation>
    <scope>NUCLEOTIDE SEQUENCE</scope>
    <source>
        <strain evidence="2">Tag_6206</strain>
        <tissue evidence="2">Liver</tissue>
    </source>
</reference>
<organism evidence="2 3">
    <name type="scientific">Anguilla anguilla</name>
    <name type="common">European freshwater eel</name>
    <name type="synonym">Muraena anguilla</name>
    <dbReference type="NCBI Taxonomy" id="7936"/>
    <lineage>
        <taxon>Eukaryota</taxon>
        <taxon>Metazoa</taxon>
        <taxon>Chordata</taxon>
        <taxon>Craniata</taxon>
        <taxon>Vertebrata</taxon>
        <taxon>Euteleostomi</taxon>
        <taxon>Actinopterygii</taxon>
        <taxon>Neopterygii</taxon>
        <taxon>Teleostei</taxon>
        <taxon>Anguilliformes</taxon>
        <taxon>Anguillidae</taxon>
        <taxon>Anguilla</taxon>
    </lineage>
</organism>
<dbReference type="InterPro" id="IPR003604">
    <property type="entry name" value="Matrin/U1-like-C_Znf_C2H2"/>
</dbReference>
<keyword evidence="3" id="KW-1185">Reference proteome</keyword>
<dbReference type="AlphaFoldDB" id="A0A9D3MNR9"/>
<dbReference type="GO" id="GO:0008270">
    <property type="term" value="F:zinc ion binding"/>
    <property type="evidence" value="ECO:0007669"/>
    <property type="project" value="InterPro"/>
</dbReference>
<evidence type="ECO:0000259" key="1">
    <source>
        <dbReference type="SMART" id="SM00451"/>
    </source>
</evidence>
<dbReference type="Proteomes" id="UP001044222">
    <property type="component" value="Unassembled WGS sequence"/>
</dbReference>
<proteinExistence type="predicted"/>
<dbReference type="GO" id="GO:0003676">
    <property type="term" value="F:nucleic acid binding"/>
    <property type="evidence" value="ECO:0007669"/>
    <property type="project" value="InterPro"/>
</dbReference>
<gene>
    <name evidence="2" type="ORF">ANANG_G00060330</name>
</gene>
<protein>
    <recommendedName>
        <fullName evidence="1">U1-type domain-containing protein</fullName>
    </recommendedName>
</protein>